<dbReference type="OrthoDB" id="5649825at2"/>
<name>A0A377GG87_9GAMM</name>
<reference evidence="2 4" key="2">
    <citation type="submission" date="2018-06" db="EMBL/GenBank/DDBJ databases">
        <authorList>
            <consortium name="Pathogen Informatics"/>
            <person name="Doyle S."/>
        </authorList>
    </citation>
    <scope>NUCLEOTIDE SEQUENCE [LARGE SCALE GENOMIC DNA]</scope>
    <source>
        <strain evidence="2 4">NCTC11401</strain>
    </source>
</reference>
<protein>
    <submittedName>
        <fullName evidence="2">Uncharacterized protein</fullName>
    </submittedName>
</protein>
<organism evidence="2 4">
    <name type="scientific">Fluoribacter gormanii</name>
    <dbReference type="NCBI Taxonomy" id="464"/>
    <lineage>
        <taxon>Bacteria</taxon>
        <taxon>Pseudomonadati</taxon>
        <taxon>Pseudomonadota</taxon>
        <taxon>Gammaproteobacteria</taxon>
        <taxon>Legionellales</taxon>
        <taxon>Legionellaceae</taxon>
        <taxon>Fluoribacter</taxon>
    </lineage>
</organism>
<gene>
    <name evidence="2" type="ORF">NCTC11401_00649</name>
    <name evidence="1" type="ORF">SAMN05421777_12927</name>
</gene>
<dbReference type="AlphaFoldDB" id="A0A377GG87"/>
<evidence type="ECO:0000313" key="2">
    <source>
        <dbReference type="EMBL" id="STO23847.1"/>
    </source>
</evidence>
<dbReference type="RefSeq" id="WP_058466952.1">
    <property type="nucleotide sequence ID" value="NZ_CAAAIX010000030.1"/>
</dbReference>
<dbReference type="EMBL" id="UGGV01000001">
    <property type="protein sequence ID" value="STO23847.1"/>
    <property type="molecule type" value="Genomic_DNA"/>
</dbReference>
<evidence type="ECO:0000313" key="4">
    <source>
        <dbReference type="Proteomes" id="UP000254374"/>
    </source>
</evidence>
<dbReference type="Proteomes" id="UP000254374">
    <property type="component" value="Unassembled WGS sequence"/>
</dbReference>
<sequence>MLGETRHGNGVYSSVHEDSSTVTTTQLSSAVAFQKRSVEQGTCVKSVYKAMGSLKDHIAYCSIQGATDLLPSCGETPGFSNNATKHTDVCIEAQKIQTSAKSVEMSVYPIEPLRYFEPYTIST</sequence>
<dbReference type="EMBL" id="FTNL01000029">
    <property type="protein sequence ID" value="SIR84666.1"/>
    <property type="molecule type" value="Genomic_DNA"/>
</dbReference>
<keyword evidence="3" id="KW-1185">Reference proteome</keyword>
<reference evidence="1 3" key="1">
    <citation type="submission" date="2017-01" db="EMBL/GenBank/DDBJ databases">
        <authorList>
            <person name="Varghese N."/>
            <person name="Submissions S."/>
        </authorList>
    </citation>
    <scope>NUCLEOTIDE SEQUENCE [LARGE SCALE GENOMIC DNA]</scope>
    <source>
        <strain evidence="1 3">ATCC 33342</strain>
    </source>
</reference>
<evidence type="ECO:0000313" key="1">
    <source>
        <dbReference type="EMBL" id="SIR84666.1"/>
    </source>
</evidence>
<accession>A0A377GG87</accession>
<proteinExistence type="predicted"/>
<dbReference type="Proteomes" id="UP000186808">
    <property type="component" value="Unassembled WGS sequence"/>
</dbReference>
<evidence type="ECO:0000313" key="3">
    <source>
        <dbReference type="Proteomes" id="UP000186808"/>
    </source>
</evidence>